<dbReference type="EMBL" id="CP074132">
    <property type="protein sequence ID" value="QUX31500.1"/>
    <property type="molecule type" value="Genomic_DNA"/>
</dbReference>
<evidence type="ECO:0000313" key="3">
    <source>
        <dbReference type="Proteomes" id="UP000678016"/>
    </source>
</evidence>
<proteinExistence type="predicted"/>
<feature type="region of interest" description="Disordered" evidence="1">
    <location>
        <begin position="1"/>
        <end position="197"/>
    </location>
</feature>
<evidence type="ECO:0008006" key="4">
    <source>
        <dbReference type="Google" id="ProtNLM"/>
    </source>
</evidence>
<dbReference type="Proteomes" id="UP000678016">
    <property type="component" value="Chromosome"/>
</dbReference>
<dbReference type="RefSeq" id="WP_212644179.1">
    <property type="nucleotide sequence ID" value="NZ_CP074132.1"/>
</dbReference>
<protein>
    <recommendedName>
        <fullName evidence="4">DUF5872 domain-containing protein</fullName>
    </recommendedName>
</protein>
<reference evidence="3" key="1">
    <citation type="submission" date="2021-05" db="EMBL/GenBank/DDBJ databases">
        <title>Direct Submission.</title>
        <authorList>
            <person name="Li K."/>
            <person name="Gao J."/>
        </authorList>
    </citation>
    <scope>NUCLEOTIDE SEQUENCE [LARGE SCALE GENOMIC DNA]</scope>
    <source>
        <strain evidence="3">HDS12</strain>
    </source>
</reference>
<evidence type="ECO:0000313" key="2">
    <source>
        <dbReference type="EMBL" id="QUX31500.1"/>
    </source>
</evidence>
<keyword evidence="3" id="KW-1185">Reference proteome</keyword>
<sequence length="197" mass="22487">MGKDKGKDADDYRRDYTDPELRERLKERIKASDKGGAAGKWSARKSQLLTQEYERQGGGYRHPDRRSGEQRDLRKWTEEEWQTASGDARARDSGSEEPGGTDRYLPRHAWEQLSPRERRQAQRTKRRDDGRGKGRSPNPPAAKSARRSVELDRLPAAEAAKKARGMSSKQARSAAEHERGHKARKTVLRVLDRRAEG</sequence>
<organism evidence="2 3">
    <name type="scientific">Nocardiopsis akebiae</name>
    <dbReference type="NCBI Taxonomy" id="2831968"/>
    <lineage>
        <taxon>Bacteria</taxon>
        <taxon>Bacillati</taxon>
        <taxon>Actinomycetota</taxon>
        <taxon>Actinomycetes</taxon>
        <taxon>Streptosporangiales</taxon>
        <taxon>Nocardiopsidaceae</taxon>
        <taxon>Nocardiopsis</taxon>
    </lineage>
</organism>
<feature type="compositionally biased region" description="Basic and acidic residues" evidence="1">
    <location>
        <begin position="147"/>
        <end position="161"/>
    </location>
</feature>
<name>A0ABX8CAQ0_9ACTN</name>
<feature type="compositionally biased region" description="Basic and acidic residues" evidence="1">
    <location>
        <begin position="61"/>
        <end position="78"/>
    </location>
</feature>
<feature type="compositionally biased region" description="Basic and acidic residues" evidence="1">
    <location>
        <begin position="104"/>
        <end position="132"/>
    </location>
</feature>
<gene>
    <name evidence="2" type="ORF">KGD83_14035</name>
</gene>
<evidence type="ECO:0000256" key="1">
    <source>
        <dbReference type="SAM" id="MobiDB-lite"/>
    </source>
</evidence>
<feature type="compositionally biased region" description="Basic and acidic residues" evidence="1">
    <location>
        <begin position="1"/>
        <end position="33"/>
    </location>
</feature>
<accession>A0ABX8CAQ0</accession>